<dbReference type="Gramene" id="OMERI02G35650.4">
    <property type="protein sequence ID" value="OMERI02G35650.4"/>
    <property type="gene ID" value="OMERI02G35650"/>
</dbReference>
<feature type="compositionally biased region" description="Gly residues" evidence="1">
    <location>
        <begin position="11"/>
        <end position="25"/>
    </location>
</feature>
<feature type="region of interest" description="Disordered" evidence="1">
    <location>
        <begin position="54"/>
        <end position="77"/>
    </location>
</feature>
<dbReference type="EnsemblPlants" id="OMERI02G35650.4">
    <property type="protein sequence ID" value="OMERI02G35650.4"/>
    <property type="gene ID" value="OMERI02G35650"/>
</dbReference>
<organism evidence="2">
    <name type="scientific">Oryza meridionalis</name>
    <dbReference type="NCBI Taxonomy" id="40149"/>
    <lineage>
        <taxon>Eukaryota</taxon>
        <taxon>Viridiplantae</taxon>
        <taxon>Streptophyta</taxon>
        <taxon>Embryophyta</taxon>
        <taxon>Tracheophyta</taxon>
        <taxon>Spermatophyta</taxon>
        <taxon>Magnoliopsida</taxon>
        <taxon>Liliopsida</taxon>
        <taxon>Poales</taxon>
        <taxon>Poaceae</taxon>
        <taxon>BOP clade</taxon>
        <taxon>Oryzoideae</taxon>
        <taxon>Oryzeae</taxon>
        <taxon>Oryzinae</taxon>
        <taxon>Oryza</taxon>
    </lineage>
</organism>
<dbReference type="AlphaFoldDB" id="A0A0E0CTB7"/>
<reference evidence="2" key="2">
    <citation type="submission" date="2018-05" db="EMBL/GenBank/DDBJ databases">
        <title>OmerRS3 (Oryza meridionalis Reference Sequence Version 3).</title>
        <authorList>
            <person name="Zhang J."/>
            <person name="Kudrna D."/>
            <person name="Lee S."/>
            <person name="Talag J."/>
            <person name="Welchert J."/>
            <person name="Wing R.A."/>
        </authorList>
    </citation>
    <scope>NUCLEOTIDE SEQUENCE [LARGE SCALE GENOMIC DNA]</scope>
    <source>
        <strain evidence="2">cv. OR44</strain>
    </source>
</reference>
<name>A0A0E0CTB7_9ORYZ</name>
<evidence type="ECO:0000313" key="2">
    <source>
        <dbReference type="EnsemblPlants" id="OMERI02G35650.4"/>
    </source>
</evidence>
<accession>A0A0E0CTB7</accession>
<sequence length="77" mass="6994">MLSSGGERGDAGVGAGEGLGAGGVEDGLVEEGPGADERVLVVLQNVVGVGCAGGAPAGRDEGAADCGEGEAARGGGG</sequence>
<evidence type="ECO:0000313" key="3">
    <source>
        <dbReference type="Proteomes" id="UP000008021"/>
    </source>
</evidence>
<protein>
    <submittedName>
        <fullName evidence="2">Uncharacterized protein</fullName>
    </submittedName>
</protein>
<proteinExistence type="predicted"/>
<reference evidence="2" key="1">
    <citation type="submission" date="2015-04" db="UniProtKB">
        <authorList>
            <consortium name="EnsemblPlants"/>
        </authorList>
    </citation>
    <scope>IDENTIFICATION</scope>
</reference>
<dbReference type="HOGENOM" id="CLU_2642254_0_0_1"/>
<dbReference type="Proteomes" id="UP000008021">
    <property type="component" value="Chromosome 2"/>
</dbReference>
<keyword evidence="3" id="KW-1185">Reference proteome</keyword>
<feature type="region of interest" description="Disordered" evidence="1">
    <location>
        <begin position="1"/>
        <end position="32"/>
    </location>
</feature>
<evidence type="ECO:0000256" key="1">
    <source>
        <dbReference type="SAM" id="MobiDB-lite"/>
    </source>
</evidence>